<organism evidence="2">
    <name type="scientific">Tetraselmis sp. GSL018</name>
    <dbReference type="NCBI Taxonomy" id="582737"/>
    <lineage>
        <taxon>Eukaryota</taxon>
        <taxon>Viridiplantae</taxon>
        <taxon>Chlorophyta</taxon>
        <taxon>core chlorophytes</taxon>
        <taxon>Chlorodendrophyceae</taxon>
        <taxon>Chlorodendrales</taxon>
        <taxon>Chlorodendraceae</taxon>
        <taxon>Tetraselmis</taxon>
    </lineage>
</organism>
<name>A0A061QXJ4_9CHLO</name>
<feature type="region of interest" description="Disordered" evidence="1">
    <location>
        <begin position="1"/>
        <end position="86"/>
    </location>
</feature>
<evidence type="ECO:0000313" key="2">
    <source>
        <dbReference type="EMBL" id="JAC63036.1"/>
    </source>
</evidence>
<dbReference type="AlphaFoldDB" id="A0A061QXJ4"/>
<evidence type="ECO:0000256" key="1">
    <source>
        <dbReference type="SAM" id="MobiDB-lite"/>
    </source>
</evidence>
<dbReference type="EMBL" id="GBEZ01023891">
    <property type="protein sequence ID" value="JAC63036.1"/>
    <property type="molecule type" value="Transcribed_RNA"/>
</dbReference>
<accession>A0A061QXJ4</accession>
<gene>
    <name evidence="2" type="ORF">TSPGSL018_21670</name>
</gene>
<reference evidence="2" key="1">
    <citation type="submission" date="2014-05" db="EMBL/GenBank/DDBJ databases">
        <title>The transcriptome of the halophilic microalga Tetraselmis sp. GSL018 isolated from the Great Salt Lake, Utah.</title>
        <authorList>
            <person name="Jinkerson R.E."/>
            <person name="D'Adamo S."/>
            <person name="Posewitz M.C."/>
        </authorList>
    </citation>
    <scope>NUCLEOTIDE SEQUENCE</scope>
    <source>
        <strain evidence="2">GSL018</strain>
    </source>
</reference>
<proteinExistence type="predicted"/>
<protein>
    <submittedName>
        <fullName evidence="2">Uncharacterized protein</fullName>
    </submittedName>
</protein>
<sequence length="86" mass="8693">MGRFVAAARRLPLASPHEAPSPKVLSRAGRGMKPSSSSQARCGELPPGSAAAATSSLPGTGEPPLANGSDLVAVPARNEGQAHRLR</sequence>